<dbReference type="AlphaFoldDB" id="A0ABD5NKK2"/>
<name>A0ABD5NKK2_9EURY</name>
<keyword evidence="3" id="KW-1185">Reference proteome</keyword>
<gene>
    <name evidence="2" type="ORF">ACFOUR_03790</name>
</gene>
<dbReference type="GeneID" id="73902860"/>
<comment type="caution">
    <text evidence="2">The sequence shown here is derived from an EMBL/GenBank/DDBJ whole genome shotgun (WGS) entry which is preliminary data.</text>
</comment>
<evidence type="ECO:0000313" key="2">
    <source>
        <dbReference type="EMBL" id="MFC3957497.1"/>
    </source>
</evidence>
<dbReference type="RefSeq" id="WP_256533725.1">
    <property type="nucleotide sequence ID" value="NZ_CP101824.1"/>
</dbReference>
<proteinExistence type="predicted"/>
<protein>
    <submittedName>
        <fullName evidence="2">Uncharacterized protein</fullName>
    </submittedName>
</protein>
<reference evidence="2 3" key="1">
    <citation type="journal article" date="2019" name="Int. J. Syst. Evol. Microbiol.">
        <title>The Global Catalogue of Microorganisms (GCM) 10K type strain sequencing project: providing services to taxonomists for standard genome sequencing and annotation.</title>
        <authorList>
            <consortium name="The Broad Institute Genomics Platform"/>
            <consortium name="The Broad Institute Genome Sequencing Center for Infectious Disease"/>
            <person name="Wu L."/>
            <person name="Ma J."/>
        </authorList>
    </citation>
    <scope>NUCLEOTIDE SEQUENCE [LARGE SCALE GENOMIC DNA]</scope>
    <source>
        <strain evidence="2 3">IBRC-M 10256</strain>
    </source>
</reference>
<feature type="region of interest" description="Disordered" evidence="1">
    <location>
        <begin position="357"/>
        <end position="401"/>
    </location>
</feature>
<feature type="compositionally biased region" description="Pro residues" evidence="1">
    <location>
        <begin position="386"/>
        <end position="397"/>
    </location>
</feature>
<evidence type="ECO:0000256" key="1">
    <source>
        <dbReference type="SAM" id="MobiDB-lite"/>
    </source>
</evidence>
<dbReference type="Proteomes" id="UP001595846">
    <property type="component" value="Unassembled WGS sequence"/>
</dbReference>
<evidence type="ECO:0000313" key="3">
    <source>
        <dbReference type="Proteomes" id="UP001595846"/>
    </source>
</evidence>
<dbReference type="EMBL" id="JBHSAQ010000002">
    <property type="protein sequence ID" value="MFC3957497.1"/>
    <property type="molecule type" value="Genomic_DNA"/>
</dbReference>
<accession>A0ABD5NKK2</accession>
<sequence>MSGEHRPVLEVEHLDTTIRATDRADNVSSIGVVGWDPIETDRQIPFALDETVSGHVSRLTYSSGGTSLATVVDGSTRGHDGVAAREERVVDDGSFLVQLFSAIETFIAFSGPATLSQDATMNGTLSFPQPTRVTIGFRSPLNVPRDTVTVPPTPTGLAAALSTFSYQYAEESPKRTMSLARNHPPRVRYGDTVHVPSTVAEAVTETGIELRLPDSLDAIVPAASLATYLGARVTVSDRERPRLLAPSVDLDRPFSPLPRFQHETAALLRRIVFLDMLVQNVVEYDWDLFEADALTTLALDPERCYDQPLAARLATYLQLDFESVSAIFPDWSSAVYVDPTVENARALPSLVSRLTQPYLPGGSPDRREPTMAAAGGGDGDVAEPVEPLPTLPPPAPDPRGEPAGPYVGWMGPDPLAGTFRVTPTAYTNRERYAEPGDELTVDVVTPDTGWADSCREVVTGCESDPITSTDVTVHRSPDREALEAIAARGTDLLYVFGPCRDGIPCAEGHLRPAEADTFDVKTAVLDDFGAHETASECVEAGSVACLTWPSDGPALDSAASADPDERRATLTSEPISTVRTPLVTGLVSGFTAELSRRYASLTVEDGPVARLVGDGTVALTSFGKGPVLPLEVVAEHEGAVTVRLHVRDAEPGFAFGGPPLDHWQFGGSTFDVTLEWTELKQLFEMRRYLVVHDGSIYRSEAIEPFYAWL</sequence>
<organism evidence="2 3">
    <name type="scientific">Halovivax cerinus</name>
    <dbReference type="NCBI Taxonomy" id="1487865"/>
    <lineage>
        <taxon>Archaea</taxon>
        <taxon>Methanobacteriati</taxon>
        <taxon>Methanobacteriota</taxon>
        <taxon>Stenosarchaea group</taxon>
        <taxon>Halobacteria</taxon>
        <taxon>Halobacteriales</taxon>
        <taxon>Natrialbaceae</taxon>
        <taxon>Halovivax</taxon>
    </lineage>
</organism>